<gene>
    <name evidence="1" type="ORF">ACFP5Y_13350</name>
</gene>
<dbReference type="Proteomes" id="UP001596282">
    <property type="component" value="Unassembled WGS sequence"/>
</dbReference>
<dbReference type="EMBL" id="JBHSSC010000044">
    <property type="protein sequence ID" value="MFC6182216.1"/>
    <property type="molecule type" value="Genomic_DNA"/>
</dbReference>
<organism evidence="1 2">
    <name type="scientific">Lactiplantibacillus daowaiensis</name>
    <dbReference type="NCBI Taxonomy" id="2559918"/>
    <lineage>
        <taxon>Bacteria</taxon>
        <taxon>Bacillati</taxon>
        <taxon>Bacillota</taxon>
        <taxon>Bacilli</taxon>
        <taxon>Lactobacillales</taxon>
        <taxon>Lactobacillaceae</taxon>
        <taxon>Lactiplantibacillus</taxon>
    </lineage>
</organism>
<dbReference type="SUPFAM" id="SSF52540">
    <property type="entry name" value="P-loop containing nucleoside triphosphate hydrolases"/>
    <property type="match status" value="1"/>
</dbReference>
<protein>
    <submittedName>
        <fullName evidence="1">Sulfotransferase family protein</fullName>
    </submittedName>
</protein>
<dbReference type="InterPro" id="IPR027417">
    <property type="entry name" value="P-loop_NTPase"/>
</dbReference>
<proteinExistence type="predicted"/>
<name>A0ABW1S3D3_9LACO</name>
<dbReference type="Gene3D" id="3.40.50.300">
    <property type="entry name" value="P-loop containing nucleotide triphosphate hydrolases"/>
    <property type="match status" value="1"/>
</dbReference>
<evidence type="ECO:0000313" key="1">
    <source>
        <dbReference type="EMBL" id="MFC6182216.1"/>
    </source>
</evidence>
<comment type="caution">
    <text evidence="1">The sequence shown here is derived from an EMBL/GenBank/DDBJ whole genome shotgun (WGS) entry which is preliminary data.</text>
</comment>
<dbReference type="RefSeq" id="WP_137627465.1">
    <property type="nucleotide sequence ID" value="NZ_BJDJ01000002.1"/>
</dbReference>
<sequence>MAKNLMQQLMSRWHPKKAVLILGSGRSGTSVLTKCISFMGISLGTNNLLGPSKKINPKGYFENKDVIKIHKSIGSTIRYRPAFAGYYYSPKIKKDRENLTTYLTDFFADERYLAIKDPRMNDYIELWQHVLADINVQPAEIILIRNPIDVVNSNSRAWHRDATLALRQWQVRTFLSLRDTKGQNRILVTYEDLFNQTLPTLKRIADQLKLPWPSDETTLQAEIDGFIDPNLQHSDSAQSLADFKADQNIDPDAKALYLLGVRAANDPAYFESAEFDAAINQLADQYVTKHGSLYRDFNKKIPGKTVYVFGSDAAAVEQVNQQLDQLGVVMQTADNTKGHRIQAQLSKKLAKTQPLDPDYPKDFALVSDKEDLNNFIRKHAKHDDLWGLGDVVTSQVVEMVMAVSDEMGLTTRNLVITADFDRLQGDPAALKAALRSTVRVLRAVKDQAYLIVPAAAVTTKGAQQQLAEFVHADEFPADKPSLSDDFTAPLTLGQVAQALTTLTTAASQNAAGQQRLNQYLDLYYDKILKQIGD</sequence>
<evidence type="ECO:0000313" key="2">
    <source>
        <dbReference type="Proteomes" id="UP001596282"/>
    </source>
</evidence>
<keyword evidence="2" id="KW-1185">Reference proteome</keyword>
<reference evidence="2" key="1">
    <citation type="journal article" date="2019" name="Int. J. Syst. Evol. Microbiol.">
        <title>The Global Catalogue of Microorganisms (GCM) 10K type strain sequencing project: providing services to taxonomists for standard genome sequencing and annotation.</title>
        <authorList>
            <consortium name="The Broad Institute Genomics Platform"/>
            <consortium name="The Broad Institute Genome Sequencing Center for Infectious Disease"/>
            <person name="Wu L."/>
            <person name="Ma J."/>
        </authorList>
    </citation>
    <scope>NUCLEOTIDE SEQUENCE [LARGE SCALE GENOMIC DNA]</scope>
    <source>
        <strain evidence="2">CCM 8933</strain>
    </source>
</reference>
<accession>A0ABW1S3D3</accession>